<dbReference type="NCBIfam" id="NF033516">
    <property type="entry name" value="transpos_IS3"/>
    <property type="match status" value="1"/>
</dbReference>
<name>A0A3P3DYF8_9BURK</name>
<dbReference type="Pfam" id="PF01527">
    <property type="entry name" value="HTH_Tnp_1"/>
    <property type="match status" value="1"/>
</dbReference>
<dbReference type="EMBL" id="RQXU01000065">
    <property type="protein sequence ID" value="RRH79151.1"/>
    <property type="molecule type" value="Genomic_DNA"/>
</dbReference>
<dbReference type="InterPro" id="IPR050900">
    <property type="entry name" value="Transposase_IS3/IS150/IS904"/>
</dbReference>
<organism evidence="2 5">
    <name type="scientific">Variovorax beijingensis</name>
    <dbReference type="NCBI Taxonomy" id="2496117"/>
    <lineage>
        <taxon>Bacteria</taxon>
        <taxon>Pseudomonadati</taxon>
        <taxon>Pseudomonadota</taxon>
        <taxon>Betaproteobacteria</taxon>
        <taxon>Burkholderiales</taxon>
        <taxon>Comamonadaceae</taxon>
        <taxon>Variovorax</taxon>
    </lineage>
</organism>
<dbReference type="EMBL" id="RXFQ01000072">
    <property type="protein sequence ID" value="RSZ23757.1"/>
    <property type="molecule type" value="Genomic_DNA"/>
</dbReference>
<dbReference type="SUPFAM" id="SSF53098">
    <property type="entry name" value="Ribonuclease H-like"/>
    <property type="match status" value="1"/>
</dbReference>
<dbReference type="InterPro" id="IPR009057">
    <property type="entry name" value="Homeodomain-like_sf"/>
</dbReference>
<dbReference type="GO" id="GO:0006313">
    <property type="term" value="P:DNA transposition"/>
    <property type="evidence" value="ECO:0007669"/>
    <property type="project" value="InterPro"/>
</dbReference>
<dbReference type="GO" id="GO:0004803">
    <property type="term" value="F:transposase activity"/>
    <property type="evidence" value="ECO:0007669"/>
    <property type="project" value="InterPro"/>
</dbReference>
<dbReference type="GO" id="GO:0015074">
    <property type="term" value="P:DNA integration"/>
    <property type="evidence" value="ECO:0007669"/>
    <property type="project" value="InterPro"/>
</dbReference>
<accession>A0A3P3DYF8</accession>
<dbReference type="Pfam" id="PF13276">
    <property type="entry name" value="HTH_21"/>
    <property type="match status" value="1"/>
</dbReference>
<reference evidence="2 5" key="1">
    <citation type="submission" date="2018-11" db="EMBL/GenBank/DDBJ databases">
        <title>The genome of Variovorax sp T529.</title>
        <authorList>
            <person name="Gao J."/>
        </authorList>
    </citation>
    <scope>NUCLEOTIDE SEQUENCE [LARGE SCALE GENOMIC DNA]</scope>
    <source>
        <strain evidence="2 5">T529</strain>
    </source>
</reference>
<proteinExistence type="predicted"/>
<dbReference type="InterPro" id="IPR025948">
    <property type="entry name" value="HTH-like_dom"/>
</dbReference>
<dbReference type="GO" id="GO:0003677">
    <property type="term" value="F:DNA binding"/>
    <property type="evidence" value="ECO:0007669"/>
    <property type="project" value="InterPro"/>
</dbReference>
<dbReference type="PANTHER" id="PTHR46889">
    <property type="entry name" value="TRANSPOSASE INSF FOR INSERTION SEQUENCE IS3B-RELATED"/>
    <property type="match status" value="1"/>
</dbReference>
<dbReference type="PROSITE" id="PS50994">
    <property type="entry name" value="INTEGRASE"/>
    <property type="match status" value="1"/>
</dbReference>
<evidence type="ECO:0000313" key="3">
    <source>
        <dbReference type="EMBL" id="RSZ23757.1"/>
    </source>
</evidence>
<dbReference type="SUPFAM" id="SSF46689">
    <property type="entry name" value="Homeodomain-like"/>
    <property type="match status" value="1"/>
</dbReference>
<sequence length="395" mass="45566">MTKTARARYTLEFKQEAVRLVESGQSIAAAARTLGVVEQTLFNWVKAQRQGTLTGVDSKAVSAEQMEISRLRAELARVKMERDILGKSHGVLRESAAVKYAFVQRHRRVWPISVQCRVLRISLTGYHEHFVRKANGAQRRHLSDDALLVHIKAIHTETRGGYGWPRIWKELLARGIRVGKDRVQKLMQRHGIRAKGKRRFKVTTDSRHDLPISPNLLNREFTVSEPDRVWVGDITYIATDEGWLFLAVVIDLFSRQVVGWSLRDDMTRELVIDALRMAWFKRHPGKQAGLIFHSDRGSQYASHDFRAVLKEYGITSSMSRKGNCWDNACSETLFGSLKVERLHGQRFQTKREAKDETVAWMLWYNRTRLHSTLAYVSPMQFEQDWIANQPRQANS</sequence>
<dbReference type="RefSeq" id="WP_124962312.1">
    <property type="nucleotide sequence ID" value="NZ_RQXU01000065.1"/>
</dbReference>
<dbReference type="Gene3D" id="1.10.10.60">
    <property type="entry name" value="Homeodomain-like"/>
    <property type="match status" value="1"/>
</dbReference>
<dbReference type="Gene3D" id="3.30.420.10">
    <property type="entry name" value="Ribonuclease H-like superfamily/Ribonuclease H"/>
    <property type="match status" value="1"/>
</dbReference>
<comment type="caution">
    <text evidence="2">The sequence shown here is derived from an EMBL/GenBank/DDBJ whole genome shotgun (WGS) entry which is preliminary data.</text>
</comment>
<gene>
    <name evidence="2" type="ORF">EH244_32080</name>
    <name evidence="3" type="ORF">EJO66_32445</name>
</gene>
<dbReference type="InterPro" id="IPR001584">
    <property type="entry name" value="Integrase_cat-core"/>
</dbReference>
<protein>
    <submittedName>
        <fullName evidence="2">IS3 family transposase</fullName>
    </submittedName>
</protein>
<dbReference type="Proteomes" id="UP000271590">
    <property type="component" value="Unassembled WGS sequence"/>
</dbReference>
<dbReference type="Pfam" id="PF13333">
    <property type="entry name" value="rve_2"/>
    <property type="match status" value="1"/>
</dbReference>
<dbReference type="PANTHER" id="PTHR46889:SF4">
    <property type="entry name" value="TRANSPOSASE INSO FOR INSERTION SEQUENCE ELEMENT IS911B-RELATED"/>
    <property type="match status" value="1"/>
</dbReference>
<reference evidence="3 4" key="2">
    <citation type="submission" date="2018-12" db="EMBL/GenBank/DDBJ databases">
        <title>The genome sequences of strain 502.</title>
        <authorList>
            <person name="Gao J."/>
            <person name="Sun J."/>
        </authorList>
    </citation>
    <scope>NUCLEOTIDE SEQUENCE [LARGE SCALE GENOMIC DNA]</scope>
    <source>
        <strain evidence="3 4">502</strain>
    </source>
</reference>
<evidence type="ECO:0000313" key="5">
    <source>
        <dbReference type="Proteomes" id="UP000271590"/>
    </source>
</evidence>
<dbReference type="InterPro" id="IPR002514">
    <property type="entry name" value="Transposase_8"/>
</dbReference>
<evidence type="ECO:0000259" key="1">
    <source>
        <dbReference type="PROSITE" id="PS50994"/>
    </source>
</evidence>
<dbReference type="InterPro" id="IPR036397">
    <property type="entry name" value="RNaseH_sf"/>
</dbReference>
<feature type="domain" description="Integrase catalytic" evidence="1">
    <location>
        <begin position="222"/>
        <end position="386"/>
    </location>
</feature>
<dbReference type="AlphaFoldDB" id="A0A3P3DYF8"/>
<dbReference type="InterPro" id="IPR048020">
    <property type="entry name" value="Transpos_IS3"/>
</dbReference>
<evidence type="ECO:0000313" key="2">
    <source>
        <dbReference type="EMBL" id="RRH79151.1"/>
    </source>
</evidence>
<evidence type="ECO:0000313" key="4">
    <source>
        <dbReference type="Proteomes" id="UP000271137"/>
    </source>
</evidence>
<keyword evidence="4" id="KW-1185">Reference proteome</keyword>
<dbReference type="InterPro" id="IPR012337">
    <property type="entry name" value="RNaseH-like_sf"/>
</dbReference>
<dbReference type="Proteomes" id="UP000271137">
    <property type="component" value="Unassembled WGS sequence"/>
</dbReference>
<dbReference type="Pfam" id="PF00665">
    <property type="entry name" value="rve"/>
    <property type="match status" value="1"/>
</dbReference>